<gene>
    <name evidence="7" type="ORF">AAE3_LOCUS4563</name>
</gene>
<keyword evidence="3 6" id="KW-0812">Transmembrane</keyword>
<evidence type="ECO:0000256" key="4">
    <source>
        <dbReference type="ARBA" id="ARBA00022989"/>
    </source>
</evidence>
<feature type="transmembrane region" description="Helical" evidence="6">
    <location>
        <begin position="437"/>
        <end position="457"/>
    </location>
</feature>
<dbReference type="PANTHER" id="PTHR30618">
    <property type="entry name" value="NCS1 FAMILY PURINE/PYRIMIDINE TRANSPORTER"/>
    <property type="match status" value="1"/>
</dbReference>
<dbReference type="OrthoDB" id="2018619at2759"/>
<dbReference type="CDD" id="cd11482">
    <property type="entry name" value="SLC-NCS1sbd_NRT1-like"/>
    <property type="match status" value="1"/>
</dbReference>
<evidence type="ECO:0000313" key="7">
    <source>
        <dbReference type="EMBL" id="CAA7261931.1"/>
    </source>
</evidence>
<evidence type="ECO:0000256" key="5">
    <source>
        <dbReference type="ARBA" id="ARBA00023136"/>
    </source>
</evidence>
<evidence type="ECO:0000256" key="3">
    <source>
        <dbReference type="ARBA" id="ARBA00022692"/>
    </source>
</evidence>
<feature type="transmembrane region" description="Helical" evidence="6">
    <location>
        <begin position="396"/>
        <end position="414"/>
    </location>
</feature>
<feature type="transmembrane region" description="Helical" evidence="6">
    <location>
        <begin position="199"/>
        <end position="221"/>
    </location>
</feature>
<dbReference type="FunFam" id="1.10.4160.10:FF:000001">
    <property type="entry name" value="Uracil permease, putative"/>
    <property type="match status" value="1"/>
</dbReference>
<dbReference type="GO" id="GO:0005886">
    <property type="term" value="C:plasma membrane"/>
    <property type="evidence" value="ECO:0007669"/>
    <property type="project" value="TreeGrafter"/>
</dbReference>
<keyword evidence="5 6" id="KW-0472">Membrane</keyword>
<dbReference type="Proteomes" id="UP000467700">
    <property type="component" value="Unassembled WGS sequence"/>
</dbReference>
<comment type="caution">
    <text evidence="7">The sequence shown here is derived from an EMBL/GenBank/DDBJ whole genome shotgun (WGS) entry which is preliminary data.</text>
</comment>
<dbReference type="EMBL" id="CACVBS010000035">
    <property type="protein sequence ID" value="CAA7261931.1"/>
    <property type="molecule type" value="Genomic_DNA"/>
</dbReference>
<dbReference type="Pfam" id="PF02133">
    <property type="entry name" value="Transp_cyt_pur"/>
    <property type="match status" value="1"/>
</dbReference>
<reference evidence="7 8" key="1">
    <citation type="submission" date="2020-01" db="EMBL/GenBank/DDBJ databases">
        <authorList>
            <person name="Gupta K D."/>
        </authorList>
    </citation>
    <scope>NUCLEOTIDE SEQUENCE [LARGE SCALE GENOMIC DNA]</scope>
</reference>
<feature type="transmembrane region" description="Helical" evidence="6">
    <location>
        <begin position="169"/>
        <end position="192"/>
    </location>
</feature>
<protein>
    <recommendedName>
        <fullName evidence="9">NCS1 nucleoside transporter family</fullName>
    </recommendedName>
</protein>
<comment type="subcellular location">
    <subcellularLocation>
        <location evidence="1">Membrane</location>
        <topology evidence="1">Multi-pass membrane protein</topology>
    </subcellularLocation>
</comment>
<feature type="transmembrane region" description="Helical" evidence="6">
    <location>
        <begin position="79"/>
        <end position="104"/>
    </location>
</feature>
<evidence type="ECO:0008006" key="9">
    <source>
        <dbReference type="Google" id="ProtNLM"/>
    </source>
</evidence>
<evidence type="ECO:0000256" key="6">
    <source>
        <dbReference type="SAM" id="Phobius"/>
    </source>
</evidence>
<proteinExistence type="inferred from homology"/>
<feature type="transmembrane region" description="Helical" evidence="6">
    <location>
        <begin position="367"/>
        <end position="390"/>
    </location>
</feature>
<dbReference type="PANTHER" id="PTHR30618:SF0">
    <property type="entry name" value="PURINE-URACIL PERMEASE NCS1"/>
    <property type="match status" value="1"/>
</dbReference>
<feature type="transmembrane region" description="Helical" evidence="6">
    <location>
        <begin position="241"/>
        <end position="259"/>
    </location>
</feature>
<feature type="transmembrane region" description="Helical" evidence="6">
    <location>
        <begin position="280"/>
        <end position="305"/>
    </location>
</feature>
<dbReference type="InterPro" id="IPR012681">
    <property type="entry name" value="NCS1"/>
</dbReference>
<comment type="similarity">
    <text evidence="2">Belongs to the purine-cytosine permease (2.A.39) family.</text>
</comment>
<dbReference type="InterPro" id="IPR001248">
    <property type="entry name" value="Pur-cyt_permease"/>
</dbReference>
<dbReference type="GO" id="GO:0015205">
    <property type="term" value="F:nucleobase transmembrane transporter activity"/>
    <property type="evidence" value="ECO:0007669"/>
    <property type="project" value="TreeGrafter"/>
</dbReference>
<dbReference type="AlphaFoldDB" id="A0A8S0VY68"/>
<dbReference type="Gene3D" id="1.10.4160.10">
    <property type="entry name" value="Hydantoin permease"/>
    <property type="match status" value="1"/>
</dbReference>
<name>A0A8S0VY68_CYCAE</name>
<keyword evidence="4 6" id="KW-1133">Transmembrane helix</keyword>
<organism evidence="7 8">
    <name type="scientific">Cyclocybe aegerita</name>
    <name type="common">Black poplar mushroom</name>
    <name type="synonym">Agrocybe aegerita</name>
    <dbReference type="NCBI Taxonomy" id="1973307"/>
    <lineage>
        <taxon>Eukaryota</taxon>
        <taxon>Fungi</taxon>
        <taxon>Dikarya</taxon>
        <taxon>Basidiomycota</taxon>
        <taxon>Agaricomycotina</taxon>
        <taxon>Agaricomycetes</taxon>
        <taxon>Agaricomycetidae</taxon>
        <taxon>Agaricales</taxon>
        <taxon>Agaricineae</taxon>
        <taxon>Bolbitiaceae</taxon>
        <taxon>Cyclocybe</taxon>
    </lineage>
</organism>
<feature type="transmembrane region" description="Helical" evidence="6">
    <location>
        <begin position="325"/>
        <end position="346"/>
    </location>
</feature>
<feature type="transmembrane region" description="Helical" evidence="6">
    <location>
        <begin position="477"/>
        <end position="498"/>
    </location>
</feature>
<evidence type="ECO:0000256" key="1">
    <source>
        <dbReference type="ARBA" id="ARBA00004141"/>
    </source>
</evidence>
<accession>A0A8S0VY68</accession>
<sequence>MAAAKLHPLKPATWALQQHVSKFGPSSRWSNKDMDPVPPEERTWSTWDYCAYWISDATNAAVWQLASSMLAVGLSWRQALPAIALGSSIIAVVMVLNGTIGARLHIAFPILNRSSFGFWLSYFSVVSRVVLAMFWFGVQTYTGSECVYQMLKAIWPSVARIPNRLPESAHITTVGMMCYFLYWLIQFPLMFISPQNIRYFFTIKGIIVPFAWLAMLIWAFVKVPASRSLEPQHSSLNGSDLSWAWLSALNSSLGIYATLSVNIPDFTRYAKNERAQMIQIAIIPVAFTLISFVGMSVTAAGEVLYGEVLWDPLHLIDRWDNRAAAFFASFSFILATLGTNISANSLSAANDMMVLLPEYINIRRGQVICAIIGGWVLCPWEILASAPGFLSFMSGYTVFLGPFAGIMVADYWIIHRCKVDVPAMYDPHGRYRYWNGINWRALVALIVSIAPTLPGLINNINTSIPVGNARFLFNVAWLFGFFTALGVYTLFSLAFPALETFVEHVILAEDFLAALAVEKEKEDMSSTRSQHDVDVKFREKEKGEVMSTTESA</sequence>
<dbReference type="InterPro" id="IPR045225">
    <property type="entry name" value="Uracil/uridine/allantoin_perm"/>
</dbReference>
<evidence type="ECO:0000313" key="8">
    <source>
        <dbReference type="Proteomes" id="UP000467700"/>
    </source>
</evidence>
<evidence type="ECO:0000256" key="2">
    <source>
        <dbReference type="ARBA" id="ARBA00008974"/>
    </source>
</evidence>
<feature type="transmembrane region" description="Helical" evidence="6">
    <location>
        <begin position="116"/>
        <end position="138"/>
    </location>
</feature>
<keyword evidence="8" id="KW-1185">Reference proteome</keyword>
<dbReference type="NCBIfam" id="TIGR00800">
    <property type="entry name" value="ncs1"/>
    <property type="match status" value="1"/>
</dbReference>